<dbReference type="Gene3D" id="2.130.10.130">
    <property type="entry name" value="Integrin alpha, N-terminal"/>
    <property type="match status" value="3"/>
</dbReference>
<dbReference type="InterPro" id="IPR011519">
    <property type="entry name" value="UnbV_ASPIC"/>
</dbReference>
<dbReference type="PANTHER" id="PTHR16026:SF0">
    <property type="entry name" value="CARTILAGE ACIDIC PROTEIN 1"/>
    <property type="match status" value="1"/>
</dbReference>
<organism evidence="3 4">
    <name type="scientific">Aquimarina algicola</name>
    <dbReference type="NCBI Taxonomy" id="2589995"/>
    <lineage>
        <taxon>Bacteria</taxon>
        <taxon>Pseudomonadati</taxon>
        <taxon>Bacteroidota</taxon>
        <taxon>Flavobacteriia</taxon>
        <taxon>Flavobacteriales</taxon>
        <taxon>Flavobacteriaceae</taxon>
        <taxon>Aquimarina</taxon>
    </lineage>
</organism>
<dbReference type="OrthoDB" id="9816120at2"/>
<dbReference type="PANTHER" id="PTHR16026">
    <property type="entry name" value="CARTILAGE ACIDIC PROTEIN 1"/>
    <property type="match status" value="1"/>
</dbReference>
<dbReference type="RefSeq" id="WP_140591719.1">
    <property type="nucleotide sequence ID" value="NZ_VFWZ01000002.1"/>
</dbReference>
<gene>
    <name evidence="3" type="ORF">FHK87_06480</name>
</gene>
<proteinExistence type="predicted"/>
<evidence type="ECO:0000313" key="3">
    <source>
        <dbReference type="EMBL" id="TPN87229.1"/>
    </source>
</evidence>
<feature type="domain" description="ASPIC/UnbV" evidence="2">
    <location>
        <begin position="518"/>
        <end position="585"/>
    </location>
</feature>
<dbReference type="InterPro" id="IPR013517">
    <property type="entry name" value="FG-GAP"/>
</dbReference>
<evidence type="ECO:0000259" key="2">
    <source>
        <dbReference type="Pfam" id="PF07593"/>
    </source>
</evidence>
<comment type="caution">
    <text evidence="3">The sequence shown here is derived from an EMBL/GenBank/DDBJ whole genome shotgun (WGS) entry which is preliminary data.</text>
</comment>
<protein>
    <recommendedName>
        <fullName evidence="2">ASPIC/UnbV domain-containing protein</fullName>
    </recommendedName>
</protein>
<reference evidence="3 4" key="1">
    <citation type="submission" date="2019-06" db="EMBL/GenBank/DDBJ databases">
        <authorList>
            <person name="Meng X."/>
        </authorList>
    </citation>
    <scope>NUCLEOTIDE SEQUENCE [LARGE SCALE GENOMIC DNA]</scope>
    <source>
        <strain evidence="3 4">M625</strain>
    </source>
</reference>
<dbReference type="AlphaFoldDB" id="A0A504JKF0"/>
<dbReference type="Pfam" id="PF13517">
    <property type="entry name" value="FG-GAP_3"/>
    <property type="match status" value="5"/>
</dbReference>
<dbReference type="EMBL" id="VFWZ01000002">
    <property type="protein sequence ID" value="TPN87229.1"/>
    <property type="molecule type" value="Genomic_DNA"/>
</dbReference>
<dbReference type="Proteomes" id="UP000315540">
    <property type="component" value="Unassembled WGS sequence"/>
</dbReference>
<dbReference type="Pfam" id="PF07593">
    <property type="entry name" value="UnbV_ASPIC"/>
    <property type="match status" value="1"/>
</dbReference>
<accession>A0A504JKF0</accession>
<name>A0A504JKF0_9FLAO</name>
<dbReference type="InterPro" id="IPR027039">
    <property type="entry name" value="Crtac1"/>
</dbReference>
<dbReference type="SUPFAM" id="SSF69318">
    <property type="entry name" value="Integrin alpha N-terminal domain"/>
    <property type="match status" value="2"/>
</dbReference>
<dbReference type="PROSITE" id="PS51257">
    <property type="entry name" value="PROKAR_LIPOPROTEIN"/>
    <property type="match status" value="1"/>
</dbReference>
<keyword evidence="4" id="KW-1185">Reference proteome</keyword>
<sequence>MKKIFFLVNVFVFAACTQQKIKQGELFESVSSKTTNVTFQNTLTPSEDVNILDYLYFYNGAGVAVGDINNDGWVDVYFASNQEKNKLYLNKGDFTFEDITKKAGVEGTSDWNTGVTMADVNGDGFLDIYVCAVVGIQGLDGVNELFINNGDGTFTEQASQYKLAFDNYSSTAAFFDYDNDGDLDLYLLNHAIHTQNSFGKASIRYKRNYESGDKLLRNDDNVFTDVSEEAGIFGGANGYGLGIATADFNNDGYPDIYISNDFHEDDYYYINNGNGTFNEQSKDKFGHTSRFSMGSDVADINNDGFYDILTLDMSPEDEKVLKASVGDETIDMLNMRIHQLGYHYQFTRNMLQVNHSGKFFSETALLSGVAASDWSWSALFSDYDQDGHQDIFISNGIPKRPNDLDYIKYISNDKIKDKLTKTKLVDQEALDLMPSGAVQNYIFKGEKGIQFTNQSQKWLPNDTIIATGSAYADFDNDGDIDIVTNNINAPATFYNNTTNEKANYLKLKFSYKKPNALGIGTKVISYHNGISQYKQLFTAKGFQSSSEAIIHFGYGAVETVDSLKVIWPDQTIQIAENIKTNQTLTIKVLPKRQSVDYNDVFPKNEGWFKKIDSLPGLTYTHEENTYLDFNRQKLIPYKISDKGPATVVGDINGDGKDDIFFGSAKNKRSQLFFQTSKGFEEQGLTIFEAEKTKEDVVAIIEDFNNDTQNDLLIASSGGEFYGQSEQLIDRLYLTTNSGLQKAQFPELYEHESVIKSYDIDQDGDLDLFVGGYVVSNDFGKLPNSYILINDHGNFTVQKNDELQNVGMVTDAIWSDFDGDQIKDLIVIGEWMSPRFFKNTKGNLIDVTETMITQKINGLWQSIHQFDVDGDGDLDYMLGNFGLNTKLKASQEFPLKMWYADFDNNKKTETVLAIPKGEKYYPVHGLDELSGQLNFLKKKFTTYASFAGKTVDEIFEKQVLDKAILFEVHQLASGYLKNDEGNFTFIPFEDVLQVSPITQMLEYDFNKDGTTEMLVAGNHFGVIPYHGRFDGFSGAIVQKGGKISTGDQLNINLTQKLVRGLDIVNFDDKDYLLVTINNAKPEMYEMVRE</sequence>
<evidence type="ECO:0000256" key="1">
    <source>
        <dbReference type="ARBA" id="ARBA00022729"/>
    </source>
</evidence>
<keyword evidence="1" id="KW-0732">Signal</keyword>
<dbReference type="InterPro" id="IPR028994">
    <property type="entry name" value="Integrin_alpha_N"/>
</dbReference>
<evidence type="ECO:0000313" key="4">
    <source>
        <dbReference type="Proteomes" id="UP000315540"/>
    </source>
</evidence>